<accession>A0A5C2SQA1</accession>
<gene>
    <name evidence="2" type="ORF">L227DRAFT_214312</name>
</gene>
<reference evidence="2" key="1">
    <citation type="journal article" date="2018" name="Genome Biol. Evol.">
        <title>Genomics and development of Lentinus tigrinus, a white-rot wood-decaying mushroom with dimorphic fruiting bodies.</title>
        <authorList>
            <person name="Wu B."/>
            <person name="Xu Z."/>
            <person name="Knudson A."/>
            <person name="Carlson A."/>
            <person name="Chen N."/>
            <person name="Kovaka S."/>
            <person name="LaButti K."/>
            <person name="Lipzen A."/>
            <person name="Pennachio C."/>
            <person name="Riley R."/>
            <person name="Schakwitz W."/>
            <person name="Umezawa K."/>
            <person name="Ohm R.A."/>
            <person name="Grigoriev I.V."/>
            <person name="Nagy L.G."/>
            <person name="Gibbons J."/>
            <person name="Hibbett D."/>
        </authorList>
    </citation>
    <scope>NUCLEOTIDE SEQUENCE [LARGE SCALE GENOMIC DNA]</scope>
    <source>
        <strain evidence="2">ALCF2SS1-6</strain>
    </source>
</reference>
<feature type="compositionally biased region" description="Polar residues" evidence="1">
    <location>
        <begin position="159"/>
        <end position="169"/>
    </location>
</feature>
<keyword evidence="3" id="KW-1185">Reference proteome</keyword>
<dbReference type="Proteomes" id="UP000313359">
    <property type="component" value="Unassembled WGS sequence"/>
</dbReference>
<feature type="region of interest" description="Disordered" evidence="1">
    <location>
        <begin position="306"/>
        <end position="330"/>
    </location>
</feature>
<organism evidence="2 3">
    <name type="scientific">Lentinus tigrinus ALCF2SS1-6</name>
    <dbReference type="NCBI Taxonomy" id="1328759"/>
    <lineage>
        <taxon>Eukaryota</taxon>
        <taxon>Fungi</taxon>
        <taxon>Dikarya</taxon>
        <taxon>Basidiomycota</taxon>
        <taxon>Agaricomycotina</taxon>
        <taxon>Agaricomycetes</taxon>
        <taxon>Polyporales</taxon>
        <taxon>Polyporaceae</taxon>
        <taxon>Lentinus</taxon>
    </lineage>
</organism>
<sequence length="340" mass="37397">MSVNAHERDESEGCNPRGAPAACHAVCAPDRLTQCEGSSLVRLQPVDHHEVHPTREPWTATAMPRGLLRSGGRAAGRSLKLESKQILGEGVSTISDPRPCHSGKWGNDRYNAALARNKHGSSPHDSRSVPSSLERLHTPLDASLELEASRGPYVERPHSGSSRQLTPSGPRSRHKSDTAHQKFYRLPSAANRMNKALAWPSTGVWRDVADQMKEGAPHERQSRLRRVSAAPAPRHNYDILRAPSASVQRAAMAKERDPTAGAISGRWNGLALRGSCPPARWMRKFVAAQDSAARVRKALWIRHGGETHHEARNTRPAQGLRWPSRTGPRGPYINLVEDDN</sequence>
<dbReference type="AlphaFoldDB" id="A0A5C2SQA1"/>
<evidence type="ECO:0000313" key="2">
    <source>
        <dbReference type="EMBL" id="RPD65508.1"/>
    </source>
</evidence>
<proteinExistence type="predicted"/>
<dbReference type="EMBL" id="ML122252">
    <property type="protein sequence ID" value="RPD65508.1"/>
    <property type="molecule type" value="Genomic_DNA"/>
</dbReference>
<evidence type="ECO:0000313" key="3">
    <source>
        <dbReference type="Proteomes" id="UP000313359"/>
    </source>
</evidence>
<feature type="region of interest" description="Disordered" evidence="1">
    <location>
        <begin position="143"/>
        <end position="179"/>
    </location>
</feature>
<protein>
    <submittedName>
        <fullName evidence="2">Uncharacterized protein</fullName>
    </submittedName>
</protein>
<name>A0A5C2SQA1_9APHY</name>
<evidence type="ECO:0000256" key="1">
    <source>
        <dbReference type="SAM" id="MobiDB-lite"/>
    </source>
</evidence>